<evidence type="ECO:0000256" key="2">
    <source>
        <dbReference type="ARBA" id="ARBA00022679"/>
    </source>
</evidence>
<name>A0ABP6P910_9ACTN</name>
<reference evidence="8" key="1">
    <citation type="journal article" date="2019" name="Int. J. Syst. Evol. Microbiol.">
        <title>The Global Catalogue of Microorganisms (GCM) 10K type strain sequencing project: providing services to taxonomists for standard genome sequencing and annotation.</title>
        <authorList>
            <consortium name="The Broad Institute Genomics Platform"/>
            <consortium name="The Broad Institute Genome Sequencing Center for Infectious Disease"/>
            <person name="Wu L."/>
            <person name="Ma J."/>
        </authorList>
    </citation>
    <scope>NUCLEOTIDE SEQUENCE [LARGE SCALE GENOMIC DNA]</scope>
    <source>
        <strain evidence="8">JCM 15614</strain>
    </source>
</reference>
<dbReference type="InterPro" id="IPR051486">
    <property type="entry name" value="Hcy_S-methyltransferase"/>
</dbReference>
<evidence type="ECO:0000256" key="5">
    <source>
        <dbReference type="PROSITE-ProRule" id="PRU00333"/>
    </source>
</evidence>
<dbReference type="InterPro" id="IPR017226">
    <property type="entry name" value="BHMT-like"/>
</dbReference>
<feature type="binding site" evidence="5">
    <location>
        <position position="297"/>
    </location>
    <ligand>
        <name>Zn(2+)</name>
        <dbReference type="ChEBI" id="CHEBI:29105"/>
    </ligand>
</feature>
<dbReference type="PIRSF" id="PIRSF037505">
    <property type="entry name" value="Betaine_HMT"/>
    <property type="match status" value="1"/>
</dbReference>
<keyword evidence="2 5" id="KW-0808">Transferase</keyword>
<dbReference type="Proteomes" id="UP001499924">
    <property type="component" value="Unassembled WGS sequence"/>
</dbReference>
<dbReference type="PANTHER" id="PTHR46015">
    <property type="entry name" value="ZGC:172121"/>
    <property type="match status" value="1"/>
</dbReference>
<feature type="binding site" evidence="5">
    <location>
        <position position="296"/>
    </location>
    <ligand>
        <name>Zn(2+)</name>
        <dbReference type="ChEBI" id="CHEBI:29105"/>
    </ligand>
</feature>
<dbReference type="Pfam" id="PF02574">
    <property type="entry name" value="S-methyl_trans"/>
    <property type="match status" value="1"/>
</dbReference>
<dbReference type="Gene3D" id="3.20.20.330">
    <property type="entry name" value="Homocysteine-binding-like domain"/>
    <property type="match status" value="1"/>
</dbReference>
<sequence length="319" mass="32536">MSTPRVPGRAEDRGMRSLASALAAGTVLLDGGLSTRLEARGHDVSSALWSARLLRDDPAAIVAAHAAFAAAGAQVATTASYQATLEGFATTGVSRRRAEALIERSVILAREGQGEGWVAGSVGPYGAMLADGSEYTGAYVSEVDIRALRAFHRPRMELLMGAGADVLACETVPAAAEAGALVAEAVHLGVPIWLSLTTVVDDDGVVRTRRGEPAADVYALVADVPEVVAVGVNCTAPAAIGPTVAAAAVAGKPVVVYPNSREVWDAVGRRWTGSPGISPDDVPGWVAAGARLVGGCCRVRPEHIAALAAALPSAFGTES</sequence>
<dbReference type="PANTHER" id="PTHR46015:SF1">
    <property type="entry name" value="HOMOCYSTEINE S-METHYLTRANSFERASE-LIKE ISOFORM 1"/>
    <property type="match status" value="1"/>
</dbReference>
<evidence type="ECO:0000313" key="8">
    <source>
        <dbReference type="Proteomes" id="UP001499924"/>
    </source>
</evidence>
<evidence type="ECO:0000259" key="6">
    <source>
        <dbReference type="PROSITE" id="PS50970"/>
    </source>
</evidence>
<dbReference type="NCBIfam" id="NF007020">
    <property type="entry name" value="PRK09485.1"/>
    <property type="match status" value="1"/>
</dbReference>
<keyword evidence="3 5" id="KW-0479">Metal-binding</keyword>
<evidence type="ECO:0000256" key="3">
    <source>
        <dbReference type="ARBA" id="ARBA00022723"/>
    </source>
</evidence>
<keyword evidence="8" id="KW-1185">Reference proteome</keyword>
<keyword evidence="1 5" id="KW-0489">Methyltransferase</keyword>
<dbReference type="PROSITE" id="PS50970">
    <property type="entry name" value="HCY"/>
    <property type="match status" value="1"/>
</dbReference>
<feature type="binding site" evidence="5">
    <location>
        <position position="234"/>
    </location>
    <ligand>
        <name>Zn(2+)</name>
        <dbReference type="ChEBI" id="CHEBI:29105"/>
    </ligand>
</feature>
<feature type="domain" description="Hcy-binding" evidence="6">
    <location>
        <begin position="15"/>
        <end position="311"/>
    </location>
</feature>
<accession>A0ABP6P910</accession>
<dbReference type="InterPro" id="IPR036589">
    <property type="entry name" value="HCY_dom_sf"/>
</dbReference>
<protein>
    <submittedName>
        <fullName evidence="7">Homocysteine S-methyltransferase</fullName>
    </submittedName>
</protein>
<dbReference type="EMBL" id="BAAAVV010000005">
    <property type="protein sequence ID" value="GAA3169659.1"/>
    <property type="molecule type" value="Genomic_DNA"/>
</dbReference>
<proteinExistence type="predicted"/>
<dbReference type="InterPro" id="IPR003726">
    <property type="entry name" value="HCY_dom"/>
</dbReference>
<comment type="cofactor">
    <cofactor evidence="5">
        <name>Zn(2+)</name>
        <dbReference type="ChEBI" id="CHEBI:29105"/>
    </cofactor>
</comment>
<evidence type="ECO:0000313" key="7">
    <source>
        <dbReference type="EMBL" id="GAA3169659.1"/>
    </source>
</evidence>
<evidence type="ECO:0000256" key="1">
    <source>
        <dbReference type="ARBA" id="ARBA00022603"/>
    </source>
</evidence>
<evidence type="ECO:0000256" key="4">
    <source>
        <dbReference type="ARBA" id="ARBA00022833"/>
    </source>
</evidence>
<gene>
    <name evidence="7" type="primary">mmuM</name>
    <name evidence="7" type="ORF">GCM10010531_23400</name>
</gene>
<keyword evidence="4 5" id="KW-0862">Zinc</keyword>
<comment type="caution">
    <text evidence="7">The sequence shown here is derived from an EMBL/GenBank/DDBJ whole genome shotgun (WGS) entry which is preliminary data.</text>
</comment>
<dbReference type="SUPFAM" id="SSF82282">
    <property type="entry name" value="Homocysteine S-methyltransferase"/>
    <property type="match status" value="1"/>
</dbReference>
<organism evidence="7 8">
    <name type="scientific">Blastococcus jejuensis</name>
    <dbReference type="NCBI Taxonomy" id="351224"/>
    <lineage>
        <taxon>Bacteria</taxon>
        <taxon>Bacillati</taxon>
        <taxon>Actinomycetota</taxon>
        <taxon>Actinomycetes</taxon>
        <taxon>Geodermatophilales</taxon>
        <taxon>Geodermatophilaceae</taxon>
        <taxon>Blastococcus</taxon>
    </lineage>
</organism>